<dbReference type="EMBL" id="BMJI01000018">
    <property type="protein sequence ID" value="GGC96850.1"/>
    <property type="molecule type" value="Genomic_DNA"/>
</dbReference>
<dbReference type="InterPro" id="IPR023210">
    <property type="entry name" value="NADP_OxRdtase_dom"/>
</dbReference>
<name>A0ABQ1PGS7_9MICC</name>
<accession>A0ABQ1PGS7</accession>
<evidence type="ECO:0000313" key="3">
    <source>
        <dbReference type="Proteomes" id="UP000597761"/>
    </source>
</evidence>
<dbReference type="PRINTS" id="PR00069">
    <property type="entry name" value="ALDKETRDTASE"/>
</dbReference>
<reference evidence="3" key="1">
    <citation type="journal article" date="2019" name="Int. J. Syst. Evol. Microbiol.">
        <title>The Global Catalogue of Microorganisms (GCM) 10K type strain sequencing project: providing services to taxonomists for standard genome sequencing and annotation.</title>
        <authorList>
            <consortium name="The Broad Institute Genomics Platform"/>
            <consortium name="The Broad Institute Genome Sequencing Center for Infectious Disease"/>
            <person name="Wu L."/>
            <person name="Ma J."/>
        </authorList>
    </citation>
    <scope>NUCLEOTIDE SEQUENCE [LARGE SCALE GENOMIC DNA]</scope>
    <source>
        <strain evidence="3">CGMCC 1.15480</strain>
    </source>
</reference>
<gene>
    <name evidence="2" type="ORF">GCM10011512_24830</name>
</gene>
<dbReference type="InterPro" id="IPR050523">
    <property type="entry name" value="AKR_Detox_Biosynth"/>
</dbReference>
<organism evidence="2 3">
    <name type="scientific">Tersicoccus solisilvae</name>
    <dbReference type="NCBI Taxonomy" id="1882339"/>
    <lineage>
        <taxon>Bacteria</taxon>
        <taxon>Bacillati</taxon>
        <taxon>Actinomycetota</taxon>
        <taxon>Actinomycetes</taxon>
        <taxon>Micrococcales</taxon>
        <taxon>Micrococcaceae</taxon>
        <taxon>Tersicoccus</taxon>
    </lineage>
</organism>
<dbReference type="CDD" id="cd19092">
    <property type="entry name" value="AKR_BsYcsN_EcYdhF-like"/>
    <property type="match status" value="1"/>
</dbReference>
<proteinExistence type="predicted"/>
<evidence type="ECO:0000259" key="1">
    <source>
        <dbReference type="Pfam" id="PF00248"/>
    </source>
</evidence>
<protein>
    <submittedName>
        <fullName evidence="2">Oxidoreductase</fullName>
    </submittedName>
</protein>
<feature type="domain" description="NADP-dependent oxidoreductase" evidence="1">
    <location>
        <begin position="16"/>
        <end position="301"/>
    </location>
</feature>
<dbReference type="InterPro" id="IPR036812">
    <property type="entry name" value="NAD(P)_OxRdtase_dom_sf"/>
</dbReference>
<evidence type="ECO:0000313" key="2">
    <source>
        <dbReference type="EMBL" id="GGC96850.1"/>
    </source>
</evidence>
<dbReference type="Gene3D" id="3.20.20.100">
    <property type="entry name" value="NADP-dependent oxidoreductase domain"/>
    <property type="match status" value="1"/>
</dbReference>
<dbReference type="SUPFAM" id="SSF51430">
    <property type="entry name" value="NAD(P)-linked oxidoreductase"/>
    <property type="match status" value="1"/>
</dbReference>
<keyword evidence="3" id="KW-1185">Reference proteome</keyword>
<comment type="caution">
    <text evidence="2">The sequence shown here is derived from an EMBL/GenBank/DDBJ whole genome shotgun (WGS) entry which is preliminary data.</text>
</comment>
<dbReference type="Proteomes" id="UP000597761">
    <property type="component" value="Unassembled WGS sequence"/>
</dbReference>
<dbReference type="PANTHER" id="PTHR43364">
    <property type="entry name" value="NADH-SPECIFIC METHYLGLYOXAL REDUCTASE-RELATED"/>
    <property type="match status" value="1"/>
</dbReference>
<dbReference type="PANTHER" id="PTHR43364:SF1">
    <property type="entry name" value="OXIDOREDUCTASE YDHF"/>
    <property type="match status" value="1"/>
</dbReference>
<dbReference type="InterPro" id="IPR020471">
    <property type="entry name" value="AKR"/>
</dbReference>
<dbReference type="RefSeq" id="WP_268236881.1">
    <property type="nucleotide sequence ID" value="NZ_BMJI01000018.1"/>
</dbReference>
<dbReference type="Pfam" id="PF00248">
    <property type="entry name" value="Aldo_ket_red"/>
    <property type="match status" value="1"/>
</dbReference>
<sequence>MKSVPLGPSGATAPNVVLGLMRISEKSDDEIRTLVKTARDAGIDFFDHADVYGAHVHDCEERFAKAMQLTPSQRSDITLQTKVGIVPEGPYFDFSHDHIIEGVEGSLKALNTDYIDVLLLHRPDALVEPEEVAQAFDELEAAGKVRSFGVSNHTPRQIDLLKTAVKQDLVANQLQLSITHAPIIAQGVAANMVGEDQSLTLDAGGILDYCRINKITVQAWSPFQAGFFNGPFLGNDEYPELNAVIDRLAEKYDVPAIAIATAWITRHPAQMQVVLGTTTPERVSGAAAGSAVPLTKAEWYELFRAAGYRVP</sequence>